<proteinExistence type="predicted"/>
<dbReference type="Proteomes" id="UP000035027">
    <property type="component" value="Plasmid pR1"/>
</dbReference>
<keyword evidence="1" id="KW-0614">Plasmid</keyword>
<name>A0A0F7PVZ1_9LACO</name>
<dbReference type="EMBL" id="CP011404">
    <property type="protein sequence ID" value="AKI05322.1"/>
    <property type="molecule type" value="Genomic_DNA"/>
</dbReference>
<evidence type="ECO:0000313" key="1">
    <source>
        <dbReference type="EMBL" id="AKI05322.1"/>
    </source>
</evidence>
<dbReference type="PATRIC" id="fig|1194971.3.peg.1790"/>
<sequence length="283" mass="33796">MNDMEEKFLNYDIPNFVKESPNYLKLFEKEHIILKNKHDKWGIYFSEELGHPLEYKENLGKVDYVYDSFLEAYSQADNDGEVWFSDEIAHEVFGEPEDEDLNEKGEFGNLSDDFFWAKHQLIFRHHGDYNVKNLENEYQEWKNLDKKVKEDSFTHENFLLIYEWLRTHPNFWKENVHGNRVFWETAHMNLNFMDIYPTSSETSGKIEWWAEGGYHVLDDTDVLYATTYYHDITLDCGGNTYEQAVLNFAKNVWLQTHGMLKDKEARRDAIFERWAKDSGCESD</sequence>
<protein>
    <submittedName>
        <fullName evidence="1">Uncharacterized protein</fullName>
    </submittedName>
</protein>
<accession>A0A0F7PVZ1</accession>
<gene>
    <name evidence="1" type="ORF">LsR_01804</name>
</gene>
<reference evidence="1 2" key="1">
    <citation type="submission" date="2015-04" db="EMBL/GenBank/DDBJ databases">
        <title>Complete genome sequence of Lactobacillus salivarius Ren, a probiotic strain with antitumor activity.</title>
        <authorList>
            <person name="Sun E."/>
            <person name="Zhao L."/>
            <person name="Liu S."/>
            <person name="Zhang M."/>
            <person name="Guo H."/>
            <person name="Ren F."/>
        </authorList>
    </citation>
    <scope>NUCLEOTIDE SEQUENCE [LARGE SCALE GENOMIC DNA]</scope>
    <source>
        <strain evidence="1 2">Ren</strain>
        <plasmid evidence="1 2">pR1</plasmid>
    </source>
</reference>
<organism evidence="1 2">
    <name type="scientific">Ligilactobacillus salivarius str. Ren</name>
    <dbReference type="NCBI Taxonomy" id="1194971"/>
    <lineage>
        <taxon>Bacteria</taxon>
        <taxon>Bacillati</taxon>
        <taxon>Bacillota</taxon>
        <taxon>Bacilli</taxon>
        <taxon>Lactobacillales</taxon>
        <taxon>Lactobacillaceae</taxon>
        <taxon>Ligilactobacillus</taxon>
    </lineage>
</organism>
<dbReference type="AlphaFoldDB" id="A0A0F7PVZ1"/>
<evidence type="ECO:0000313" key="2">
    <source>
        <dbReference type="Proteomes" id="UP000035027"/>
    </source>
</evidence>
<geneLocation type="plasmid" evidence="1 2">
    <name>pR1</name>
</geneLocation>